<gene>
    <name evidence="2" type="ORF">SAMN05421736_106180</name>
</gene>
<dbReference type="Proteomes" id="UP000198935">
    <property type="component" value="Unassembled WGS sequence"/>
</dbReference>
<evidence type="ECO:0000313" key="3">
    <source>
        <dbReference type="Proteomes" id="UP000198935"/>
    </source>
</evidence>
<evidence type="ECO:0000313" key="2">
    <source>
        <dbReference type="EMBL" id="SDZ12770.1"/>
    </source>
</evidence>
<dbReference type="InterPro" id="IPR020258">
    <property type="entry name" value="Uncharacterised_YbeF"/>
</dbReference>
<keyword evidence="1" id="KW-0812">Transmembrane</keyword>
<feature type="transmembrane region" description="Helical" evidence="1">
    <location>
        <begin position="36"/>
        <end position="58"/>
    </location>
</feature>
<dbReference type="Pfam" id="PF10852">
    <property type="entry name" value="DUF2651"/>
    <property type="match status" value="1"/>
</dbReference>
<keyword evidence="1" id="KW-1133">Transmembrane helix</keyword>
<protein>
    <submittedName>
        <fullName evidence="2">Uncharacterized protein</fullName>
    </submittedName>
</protein>
<organism evidence="2 3">
    <name type="scientific">Evansella caseinilytica</name>
    <dbReference type="NCBI Taxonomy" id="1503961"/>
    <lineage>
        <taxon>Bacteria</taxon>
        <taxon>Bacillati</taxon>
        <taxon>Bacillota</taxon>
        <taxon>Bacilli</taxon>
        <taxon>Bacillales</taxon>
        <taxon>Bacillaceae</taxon>
        <taxon>Evansella</taxon>
    </lineage>
</organism>
<keyword evidence="3" id="KW-1185">Reference proteome</keyword>
<sequence>MNTLNSIDPFLMQLVIVPLFVIGLGLVASIFTKKLYIAPICTLLLNFAYESITSWIGYGHLSLTMWNVIFPLVSFIIAWFVLFVKRGSKVN</sequence>
<dbReference type="EMBL" id="FNPI01000006">
    <property type="protein sequence ID" value="SDZ12770.1"/>
    <property type="molecule type" value="Genomic_DNA"/>
</dbReference>
<name>A0A1H3QHK0_9BACI</name>
<feature type="transmembrane region" description="Helical" evidence="1">
    <location>
        <begin position="12"/>
        <end position="31"/>
    </location>
</feature>
<evidence type="ECO:0000256" key="1">
    <source>
        <dbReference type="SAM" id="Phobius"/>
    </source>
</evidence>
<reference evidence="3" key="1">
    <citation type="submission" date="2016-10" db="EMBL/GenBank/DDBJ databases">
        <authorList>
            <person name="Varghese N."/>
            <person name="Submissions S."/>
        </authorList>
    </citation>
    <scope>NUCLEOTIDE SEQUENCE [LARGE SCALE GENOMIC DNA]</scope>
    <source>
        <strain evidence="3">SP</strain>
    </source>
</reference>
<dbReference type="OrthoDB" id="2936781at2"/>
<proteinExistence type="predicted"/>
<accession>A0A1H3QHK0</accession>
<feature type="transmembrane region" description="Helical" evidence="1">
    <location>
        <begin position="64"/>
        <end position="84"/>
    </location>
</feature>
<dbReference type="AlphaFoldDB" id="A0A1H3QHK0"/>
<keyword evidence="1" id="KW-0472">Membrane</keyword>